<dbReference type="OrthoDB" id="9989112at2759"/>
<dbReference type="EMBL" id="CP097507">
    <property type="protein sequence ID" value="URE00183.1"/>
    <property type="molecule type" value="Genomic_DNA"/>
</dbReference>
<name>A0A9E7FUJ4_9LILI</name>
<dbReference type="InterPro" id="IPR050227">
    <property type="entry name" value="Rab"/>
</dbReference>
<dbReference type="AlphaFoldDB" id="A0A9E7FUJ4"/>
<evidence type="ECO:0000256" key="2">
    <source>
        <dbReference type="ARBA" id="ARBA00022741"/>
    </source>
</evidence>
<dbReference type="Proteomes" id="UP001055439">
    <property type="component" value="Chromosome 5"/>
</dbReference>
<dbReference type="PRINTS" id="PR00449">
    <property type="entry name" value="RASTRNSFRMNG"/>
</dbReference>
<sequence length="103" mass="11469">MGSSAEQDYDYSFKILLIGDSGVGKSCLIQSFMSHFVDNRPPTLGTDFQIKYLTVGGTKLKLTIWDTGLFELSRIDMTSYTPTFICSSSFQLTILLTCHSSCF</sequence>
<reference evidence="5" key="1">
    <citation type="submission" date="2022-05" db="EMBL/GenBank/DDBJ databases">
        <title>The Musa troglodytarum L. genome provides insights into the mechanism of non-climacteric behaviour and enrichment of carotenoids.</title>
        <authorList>
            <person name="Wang J."/>
        </authorList>
    </citation>
    <scope>NUCLEOTIDE SEQUENCE</scope>
    <source>
        <tissue evidence="5">Leaf</tissue>
    </source>
</reference>
<organism evidence="5 6">
    <name type="scientific">Musa troglodytarum</name>
    <name type="common">fe'i banana</name>
    <dbReference type="NCBI Taxonomy" id="320322"/>
    <lineage>
        <taxon>Eukaryota</taxon>
        <taxon>Viridiplantae</taxon>
        <taxon>Streptophyta</taxon>
        <taxon>Embryophyta</taxon>
        <taxon>Tracheophyta</taxon>
        <taxon>Spermatophyta</taxon>
        <taxon>Magnoliopsida</taxon>
        <taxon>Liliopsida</taxon>
        <taxon>Zingiberales</taxon>
        <taxon>Musaceae</taxon>
        <taxon>Musa</taxon>
    </lineage>
</organism>
<dbReference type="GO" id="GO:0003924">
    <property type="term" value="F:GTPase activity"/>
    <property type="evidence" value="ECO:0007669"/>
    <property type="project" value="InterPro"/>
</dbReference>
<proteinExistence type="inferred from homology"/>
<dbReference type="PROSITE" id="PS51419">
    <property type="entry name" value="RAB"/>
    <property type="match status" value="1"/>
</dbReference>
<evidence type="ECO:0000256" key="4">
    <source>
        <dbReference type="ARBA" id="ARBA00037868"/>
    </source>
</evidence>
<dbReference type="GO" id="GO:0005525">
    <property type="term" value="F:GTP binding"/>
    <property type="evidence" value="ECO:0007669"/>
    <property type="project" value="UniProtKB-KW"/>
</dbReference>
<evidence type="ECO:0000313" key="5">
    <source>
        <dbReference type="EMBL" id="URE00183.1"/>
    </source>
</evidence>
<evidence type="ECO:0000256" key="3">
    <source>
        <dbReference type="ARBA" id="ARBA00023134"/>
    </source>
</evidence>
<dbReference type="InterPro" id="IPR027417">
    <property type="entry name" value="P-loop_NTPase"/>
</dbReference>
<dbReference type="PANTHER" id="PTHR47977">
    <property type="entry name" value="RAS-RELATED PROTEIN RAB"/>
    <property type="match status" value="1"/>
</dbReference>
<accession>A0A9E7FUJ4</accession>
<keyword evidence="2" id="KW-0547">Nucleotide-binding</keyword>
<evidence type="ECO:0000313" key="6">
    <source>
        <dbReference type="Proteomes" id="UP001055439"/>
    </source>
</evidence>
<comment type="subcellular location">
    <subcellularLocation>
        <location evidence="4">Endomembrane system</location>
        <topology evidence="4">Lipid-anchor</topology>
    </subcellularLocation>
</comment>
<dbReference type="Gene3D" id="3.40.50.300">
    <property type="entry name" value="P-loop containing nucleotide triphosphate hydrolases"/>
    <property type="match status" value="1"/>
</dbReference>
<evidence type="ECO:0000256" key="1">
    <source>
        <dbReference type="ARBA" id="ARBA00006270"/>
    </source>
</evidence>
<dbReference type="SUPFAM" id="SSF52540">
    <property type="entry name" value="P-loop containing nucleoside triphosphate hydrolases"/>
    <property type="match status" value="1"/>
</dbReference>
<comment type="similarity">
    <text evidence="1">Belongs to the small GTPase superfamily. Rab family.</text>
</comment>
<keyword evidence="6" id="KW-1185">Reference proteome</keyword>
<gene>
    <name evidence="5" type="ORF">MUK42_12484</name>
</gene>
<dbReference type="GO" id="GO:0012505">
    <property type="term" value="C:endomembrane system"/>
    <property type="evidence" value="ECO:0007669"/>
    <property type="project" value="UniProtKB-SubCell"/>
</dbReference>
<protein>
    <submittedName>
        <fullName evidence="5">Ras-related protein RABC2a-like</fullName>
    </submittedName>
</protein>
<dbReference type="Pfam" id="PF00071">
    <property type="entry name" value="Ras"/>
    <property type="match status" value="1"/>
</dbReference>
<dbReference type="SMART" id="SM00175">
    <property type="entry name" value="RAB"/>
    <property type="match status" value="1"/>
</dbReference>
<keyword evidence="3" id="KW-0342">GTP-binding</keyword>
<dbReference type="InterPro" id="IPR001806">
    <property type="entry name" value="Small_GTPase"/>
</dbReference>